<gene>
    <name evidence="1" type="ORF">BBM1128_06130</name>
</gene>
<accession>A0A0L7AYR8</accession>
<comment type="caution">
    <text evidence="1">The sequence shown here is derived from an EMBL/GenBank/DDBJ whole genome shotgun (WGS) entry which is preliminary data.</text>
</comment>
<dbReference type="Proteomes" id="UP000037193">
    <property type="component" value="Unassembled WGS sequence"/>
</dbReference>
<dbReference type="AlphaFoldDB" id="A0A0L7AYR8"/>
<reference evidence="1 2" key="1">
    <citation type="journal article" date="2015" name="Int J Genomics">
        <title>Comparative Genomics Revealed Genetic Diversity and Species/Strain-Level Differences in Carbohydrate Metabolism of Three Probiotic Bifidobacterial Species.</title>
        <authorList>
            <person name="Odamaki T."/>
            <person name="Horigome A."/>
            <person name="Sugahara H."/>
            <person name="Hashikura N."/>
            <person name="Minami J."/>
            <person name="Xiao J.Z."/>
            <person name="Abe F."/>
        </authorList>
    </citation>
    <scope>NUCLEOTIDE SEQUENCE [LARGE SCALE GENOMIC DNA]</scope>
    <source>
        <strain evidence="1 2">MCC 1128</strain>
    </source>
</reference>
<name>A0A0L7AYR8_BIFBR</name>
<sequence>MLKIRRLHSEGSYETPFDKNIDGFEEKWWSQLVFDAMSSRDEFYSFTNEAEEEVARAWVDWRIMLIPMLE</sequence>
<organism evidence="1 2">
    <name type="scientific">Bifidobacterium breve MCC 1128</name>
    <dbReference type="NCBI Taxonomy" id="1365965"/>
    <lineage>
        <taxon>Bacteria</taxon>
        <taxon>Bacillati</taxon>
        <taxon>Actinomycetota</taxon>
        <taxon>Actinomycetes</taxon>
        <taxon>Bifidobacteriales</taxon>
        <taxon>Bifidobacteriaceae</taxon>
        <taxon>Bifidobacterium</taxon>
    </lineage>
</organism>
<evidence type="ECO:0000313" key="1">
    <source>
        <dbReference type="EMBL" id="KOA40359.1"/>
    </source>
</evidence>
<evidence type="ECO:0000313" key="2">
    <source>
        <dbReference type="Proteomes" id="UP000037193"/>
    </source>
</evidence>
<proteinExistence type="predicted"/>
<dbReference type="PATRIC" id="fig|1365965.3.peg.1232"/>
<dbReference type="EMBL" id="AVQD01000010">
    <property type="protein sequence ID" value="KOA40359.1"/>
    <property type="molecule type" value="Genomic_DNA"/>
</dbReference>
<protein>
    <submittedName>
        <fullName evidence="1">Uncharacterized protein</fullName>
    </submittedName>
</protein>